<name>A0ABW1ESG3_9ACTN</name>
<dbReference type="Proteomes" id="UP001596067">
    <property type="component" value="Unassembled WGS sequence"/>
</dbReference>
<gene>
    <name evidence="4" type="ORF">ACFP0N_06830</name>
</gene>
<dbReference type="SUPFAM" id="SSF49329">
    <property type="entry name" value="Cu,Zn superoxide dismutase-like"/>
    <property type="match status" value="1"/>
</dbReference>
<dbReference type="RefSeq" id="WP_313763778.1">
    <property type="nucleotide sequence ID" value="NZ_BAAAVH010000087.1"/>
</dbReference>
<evidence type="ECO:0000313" key="5">
    <source>
        <dbReference type="Proteomes" id="UP001596067"/>
    </source>
</evidence>
<reference evidence="5" key="1">
    <citation type="journal article" date="2019" name="Int. J. Syst. Evol. Microbiol.">
        <title>The Global Catalogue of Microorganisms (GCM) 10K type strain sequencing project: providing services to taxonomists for standard genome sequencing and annotation.</title>
        <authorList>
            <consortium name="The Broad Institute Genomics Platform"/>
            <consortium name="The Broad Institute Genome Sequencing Center for Infectious Disease"/>
            <person name="Wu L."/>
            <person name="Ma J."/>
        </authorList>
    </citation>
    <scope>NUCLEOTIDE SEQUENCE [LARGE SCALE GENOMIC DNA]</scope>
    <source>
        <strain evidence="5">CGMCC 4.1469</strain>
    </source>
</reference>
<evidence type="ECO:0000256" key="3">
    <source>
        <dbReference type="SAM" id="SignalP"/>
    </source>
</evidence>
<keyword evidence="5" id="KW-1185">Reference proteome</keyword>
<dbReference type="InterPro" id="IPR036423">
    <property type="entry name" value="SOD-like_Cu/Zn_dom_sf"/>
</dbReference>
<comment type="caution">
    <text evidence="4">The sequence shown here is derived from an EMBL/GenBank/DDBJ whole genome shotgun (WGS) entry which is preliminary data.</text>
</comment>
<comment type="similarity">
    <text evidence="1">Belongs to the Cu-Zn superoxide dismutase family.</text>
</comment>
<feature type="region of interest" description="Disordered" evidence="2">
    <location>
        <begin position="175"/>
        <end position="196"/>
    </location>
</feature>
<evidence type="ECO:0000256" key="1">
    <source>
        <dbReference type="ARBA" id="ARBA00010457"/>
    </source>
</evidence>
<proteinExistence type="inferred from homology"/>
<organism evidence="4 5">
    <name type="scientific">Kitasatospora aburaviensis</name>
    <dbReference type="NCBI Taxonomy" id="67265"/>
    <lineage>
        <taxon>Bacteria</taxon>
        <taxon>Bacillati</taxon>
        <taxon>Actinomycetota</taxon>
        <taxon>Actinomycetes</taxon>
        <taxon>Kitasatosporales</taxon>
        <taxon>Streptomycetaceae</taxon>
        <taxon>Kitasatospora</taxon>
    </lineage>
</organism>
<protein>
    <submittedName>
        <fullName evidence="4">Superoxide dismutase family protein</fullName>
    </submittedName>
</protein>
<keyword evidence="3" id="KW-0732">Signal</keyword>
<feature type="region of interest" description="Disordered" evidence="2">
    <location>
        <begin position="111"/>
        <end position="135"/>
    </location>
</feature>
<feature type="chain" id="PRO_5045338696" evidence="3">
    <location>
        <begin position="22"/>
        <end position="196"/>
    </location>
</feature>
<accession>A0ABW1ESG3</accession>
<evidence type="ECO:0000256" key="2">
    <source>
        <dbReference type="SAM" id="MobiDB-lite"/>
    </source>
</evidence>
<evidence type="ECO:0000313" key="4">
    <source>
        <dbReference type="EMBL" id="MFC5884699.1"/>
    </source>
</evidence>
<dbReference type="EMBL" id="JBHSOD010000005">
    <property type="protein sequence ID" value="MFC5884699.1"/>
    <property type="molecule type" value="Genomic_DNA"/>
</dbReference>
<feature type="signal peptide" evidence="3">
    <location>
        <begin position="1"/>
        <end position="21"/>
    </location>
</feature>
<sequence>MSAPLAAALLPLALLAPTAAAPSGPADPPGRVSPGSALSPVSVVETDFDPATAFVPPTAISHAPDLVPYGSHVRVVVDRSFPGRTVLTVTVAGVAADHAFPAHLHTGSCGADPTASGPHYQDAVDPVRPSTDPAYANDRNELRLTLHTDSRGGGTAAGAVAWQPRPGEARSLVLHAGTPAGPHGTGDRAACVKLQP</sequence>